<feature type="non-terminal residue" evidence="2">
    <location>
        <position position="66"/>
    </location>
</feature>
<proteinExistence type="predicted"/>
<accession>A0A2J8QKJ7</accession>
<organism evidence="2 3">
    <name type="scientific">Pan troglodytes</name>
    <name type="common">Chimpanzee</name>
    <dbReference type="NCBI Taxonomy" id="9598"/>
    <lineage>
        <taxon>Eukaryota</taxon>
        <taxon>Metazoa</taxon>
        <taxon>Chordata</taxon>
        <taxon>Craniata</taxon>
        <taxon>Vertebrata</taxon>
        <taxon>Euteleostomi</taxon>
        <taxon>Mammalia</taxon>
        <taxon>Eutheria</taxon>
        <taxon>Euarchontoglires</taxon>
        <taxon>Primates</taxon>
        <taxon>Haplorrhini</taxon>
        <taxon>Catarrhini</taxon>
        <taxon>Hominidae</taxon>
        <taxon>Pan</taxon>
    </lineage>
</organism>
<name>A0A2J8QKJ7_PANTR</name>
<evidence type="ECO:0000313" key="2">
    <source>
        <dbReference type="EMBL" id="PNI96812.1"/>
    </source>
</evidence>
<reference evidence="2 3" key="1">
    <citation type="submission" date="2017-12" db="EMBL/GenBank/DDBJ databases">
        <title>High-resolution comparative analysis of great ape genomes.</title>
        <authorList>
            <person name="Pollen A."/>
            <person name="Hastie A."/>
            <person name="Hormozdiari F."/>
            <person name="Dougherty M."/>
            <person name="Liu R."/>
            <person name="Chaisson M."/>
            <person name="Hoppe E."/>
            <person name="Hill C."/>
            <person name="Pang A."/>
            <person name="Hillier L."/>
            <person name="Baker C."/>
            <person name="Armstrong J."/>
            <person name="Shendure J."/>
            <person name="Paten B."/>
            <person name="Wilson R."/>
            <person name="Chao H."/>
            <person name="Schneider V."/>
            <person name="Ventura M."/>
            <person name="Kronenberg Z."/>
            <person name="Murali S."/>
            <person name="Gordon D."/>
            <person name="Cantsilieris S."/>
            <person name="Munson K."/>
            <person name="Nelson B."/>
            <person name="Raja A."/>
            <person name="Underwood J."/>
            <person name="Diekhans M."/>
            <person name="Fiddes I."/>
            <person name="Haussler D."/>
            <person name="Eichler E."/>
        </authorList>
    </citation>
    <scope>NUCLEOTIDE SEQUENCE [LARGE SCALE GENOMIC DNA]</scope>
    <source>
        <strain evidence="2">Yerkes chimp pedigree #C0471</strain>
    </source>
</reference>
<feature type="region of interest" description="Disordered" evidence="1">
    <location>
        <begin position="1"/>
        <end position="40"/>
    </location>
</feature>
<dbReference type="AlphaFoldDB" id="A0A2J8QKJ7"/>
<dbReference type="EMBL" id="NBAG03000032">
    <property type="protein sequence ID" value="PNI96812.1"/>
    <property type="molecule type" value="Genomic_DNA"/>
</dbReference>
<sequence>MMDGPRSDVGRWGGNPLQPPTTPSPEPEPEPDGRSRRGGGGRSFWARCCGCCSCRNAADDDWGPEP</sequence>
<evidence type="ECO:0000313" key="3">
    <source>
        <dbReference type="Proteomes" id="UP000236370"/>
    </source>
</evidence>
<dbReference type="Proteomes" id="UP000236370">
    <property type="component" value="Unassembled WGS sequence"/>
</dbReference>
<feature type="compositionally biased region" description="Pro residues" evidence="1">
    <location>
        <begin position="17"/>
        <end position="26"/>
    </location>
</feature>
<evidence type="ECO:0000256" key="1">
    <source>
        <dbReference type="SAM" id="MobiDB-lite"/>
    </source>
</evidence>
<protein>
    <submittedName>
        <fullName evidence="2">TGM1 isoform 6</fullName>
    </submittedName>
</protein>
<gene>
    <name evidence="2" type="ORF">CK820_G0029717</name>
</gene>
<comment type="caution">
    <text evidence="2">The sequence shown here is derived from an EMBL/GenBank/DDBJ whole genome shotgun (WGS) entry which is preliminary data.</text>
</comment>